<evidence type="ECO:0000313" key="1">
    <source>
        <dbReference type="EMBL" id="GHH42055.1"/>
    </source>
</evidence>
<name>A0ABQ3MG53_9PSEU</name>
<evidence type="ECO:0008006" key="3">
    <source>
        <dbReference type="Google" id="ProtNLM"/>
    </source>
</evidence>
<evidence type="ECO:0000313" key="2">
    <source>
        <dbReference type="Proteomes" id="UP000605568"/>
    </source>
</evidence>
<comment type="caution">
    <text evidence="1">The sequence shown here is derived from an EMBL/GenBank/DDBJ whole genome shotgun (WGS) entry which is preliminary data.</text>
</comment>
<dbReference type="Proteomes" id="UP000605568">
    <property type="component" value="Unassembled WGS sequence"/>
</dbReference>
<gene>
    <name evidence="1" type="ORF">GCM10017774_37660</name>
</gene>
<protein>
    <recommendedName>
        <fullName evidence="3">SpoVT-AbrB domain-containing protein</fullName>
    </recommendedName>
</protein>
<organism evidence="1 2">
    <name type="scientific">Lentzea cavernae</name>
    <dbReference type="NCBI Taxonomy" id="2020703"/>
    <lineage>
        <taxon>Bacteria</taxon>
        <taxon>Bacillati</taxon>
        <taxon>Actinomycetota</taxon>
        <taxon>Actinomycetes</taxon>
        <taxon>Pseudonocardiales</taxon>
        <taxon>Pseudonocardiaceae</taxon>
        <taxon>Lentzea</taxon>
    </lineage>
</organism>
<reference evidence="2" key="1">
    <citation type="journal article" date="2019" name="Int. J. Syst. Evol. Microbiol.">
        <title>The Global Catalogue of Microorganisms (GCM) 10K type strain sequencing project: providing services to taxonomists for standard genome sequencing and annotation.</title>
        <authorList>
            <consortium name="The Broad Institute Genomics Platform"/>
            <consortium name="The Broad Institute Genome Sequencing Center for Infectious Disease"/>
            <person name="Wu L."/>
            <person name="Ma J."/>
        </authorList>
    </citation>
    <scope>NUCLEOTIDE SEQUENCE [LARGE SCALE GENOMIC DNA]</scope>
    <source>
        <strain evidence="2">CGMCC 4.7367</strain>
    </source>
</reference>
<dbReference type="EMBL" id="BNAR01000005">
    <property type="protein sequence ID" value="GHH42055.1"/>
    <property type="molecule type" value="Genomic_DNA"/>
</dbReference>
<sequence length="149" mass="16194">MNLVEALAEFEAASTTKRATGTPRVDGLPVARPPERVRRGTSRYAFTTIDVHGRLGDRSLVRLLNWLPGTSLKPTVLNDRIIVLRRSPGTATVLKLGHIRLPAAIRHRCQLHAGDGLLLTTSAARDLLVVCTTAALDQALRAYVRGESP</sequence>
<proteinExistence type="predicted"/>
<accession>A0ABQ3MG53</accession>
<keyword evidence="2" id="KW-1185">Reference proteome</keyword>